<keyword evidence="3" id="KW-1185">Reference proteome</keyword>
<name>A0AAP2DV98_9BACT</name>
<dbReference type="Gene3D" id="3.40.50.150">
    <property type="entry name" value="Vaccinia Virus protein VP39"/>
    <property type="match status" value="1"/>
</dbReference>
<evidence type="ECO:0000313" key="3">
    <source>
        <dbReference type="Proteomes" id="UP001319080"/>
    </source>
</evidence>
<gene>
    <name evidence="2" type="ORF">KK062_07535</name>
</gene>
<keyword evidence="2" id="KW-0489">Methyltransferase</keyword>
<dbReference type="GO" id="GO:0032259">
    <property type="term" value="P:methylation"/>
    <property type="evidence" value="ECO:0007669"/>
    <property type="project" value="UniProtKB-KW"/>
</dbReference>
<keyword evidence="2" id="KW-0808">Transferase</keyword>
<organism evidence="2 3">
    <name type="scientific">Dawidia cretensis</name>
    <dbReference type="NCBI Taxonomy" id="2782350"/>
    <lineage>
        <taxon>Bacteria</taxon>
        <taxon>Pseudomonadati</taxon>
        <taxon>Bacteroidota</taxon>
        <taxon>Cytophagia</taxon>
        <taxon>Cytophagales</taxon>
        <taxon>Chryseotaleaceae</taxon>
        <taxon>Dawidia</taxon>
    </lineage>
</organism>
<dbReference type="InterPro" id="IPR013216">
    <property type="entry name" value="Methyltransf_11"/>
</dbReference>
<dbReference type="SUPFAM" id="SSF53335">
    <property type="entry name" value="S-adenosyl-L-methionine-dependent methyltransferases"/>
    <property type="match status" value="1"/>
</dbReference>
<proteinExistence type="predicted"/>
<dbReference type="InterPro" id="IPR029063">
    <property type="entry name" value="SAM-dependent_MTases_sf"/>
</dbReference>
<sequence>MLEPLKKVYRKIKYGFFTTPQREYINFHKRRQQMLLDAYRKTNAVRKLQIGAQSNSIEGWLNVDILPKANTVAYMDATETFPFESNSLDYVFSEHMIEHVSYEGGRKMLQECYRTLKPGGKIRIATPDLQTVVRVLADSQDPAVQRYIRFYVDRFVGPTVPYDPAQMVNTLFYQFGHQFVYNESSLTHALQQAGFTQVRRCAVGVSDDPMLRNVEQHMVEMGEANNALETMILEATK</sequence>
<accession>A0AAP2DV98</accession>
<dbReference type="RefSeq" id="WP_254083659.1">
    <property type="nucleotide sequence ID" value="NZ_JAHESE010000005.1"/>
</dbReference>
<feature type="domain" description="Methyltransferase type 11" evidence="1">
    <location>
        <begin position="73"/>
        <end position="122"/>
    </location>
</feature>
<dbReference type="Proteomes" id="UP001319080">
    <property type="component" value="Unassembled WGS sequence"/>
</dbReference>
<dbReference type="Pfam" id="PF08241">
    <property type="entry name" value="Methyltransf_11"/>
    <property type="match status" value="1"/>
</dbReference>
<dbReference type="AlphaFoldDB" id="A0AAP2DV98"/>
<dbReference type="CDD" id="cd02440">
    <property type="entry name" value="AdoMet_MTases"/>
    <property type="match status" value="1"/>
</dbReference>
<reference evidence="2 3" key="1">
    <citation type="submission" date="2021-05" db="EMBL/GenBank/DDBJ databases">
        <title>A Polyphasic approach of four new species of the genus Ohtaekwangia: Ohtaekwangia histidinii sp. nov., Ohtaekwangia cretensis sp. nov., Ohtaekwangia indiensis sp. nov., Ohtaekwangia reichenbachii sp. nov. from diverse environment.</title>
        <authorList>
            <person name="Octaviana S."/>
        </authorList>
    </citation>
    <scope>NUCLEOTIDE SEQUENCE [LARGE SCALE GENOMIC DNA]</scope>
    <source>
        <strain evidence="2 3">PWU5</strain>
    </source>
</reference>
<dbReference type="GO" id="GO:0008757">
    <property type="term" value="F:S-adenosylmethionine-dependent methyltransferase activity"/>
    <property type="evidence" value="ECO:0007669"/>
    <property type="project" value="InterPro"/>
</dbReference>
<evidence type="ECO:0000313" key="2">
    <source>
        <dbReference type="EMBL" id="MBT1708068.1"/>
    </source>
</evidence>
<comment type="caution">
    <text evidence="2">The sequence shown here is derived from an EMBL/GenBank/DDBJ whole genome shotgun (WGS) entry which is preliminary data.</text>
</comment>
<evidence type="ECO:0000259" key="1">
    <source>
        <dbReference type="Pfam" id="PF08241"/>
    </source>
</evidence>
<protein>
    <submittedName>
        <fullName evidence="2">Methyltransferase domain-containing protein</fullName>
    </submittedName>
</protein>
<dbReference type="EMBL" id="JAHESE010000005">
    <property type="protein sequence ID" value="MBT1708068.1"/>
    <property type="molecule type" value="Genomic_DNA"/>
</dbReference>